<evidence type="ECO:0000256" key="7">
    <source>
        <dbReference type="HAMAP-Rule" id="MF_01363"/>
    </source>
</evidence>
<dbReference type="InterPro" id="IPR018258">
    <property type="entry name" value="Ribosomal_bL21_CS"/>
</dbReference>
<dbReference type="PANTHER" id="PTHR21349">
    <property type="entry name" value="50S RIBOSOMAL PROTEIN L21"/>
    <property type="match status" value="1"/>
</dbReference>
<comment type="similarity">
    <text evidence="1 7 8">Belongs to the bacterial ribosomal protein bL21 family.</text>
</comment>
<dbReference type="GO" id="GO:0005762">
    <property type="term" value="C:mitochondrial large ribosomal subunit"/>
    <property type="evidence" value="ECO:0007669"/>
    <property type="project" value="TreeGrafter"/>
</dbReference>
<organism evidence="9">
    <name type="scientific">Symphyocladiella dendroidea</name>
    <dbReference type="NCBI Taxonomy" id="2506487"/>
    <lineage>
        <taxon>Eukaryota</taxon>
        <taxon>Rhodophyta</taxon>
        <taxon>Florideophyceae</taxon>
        <taxon>Rhodymeniophycidae</taxon>
        <taxon>Ceramiales</taxon>
        <taxon>Rhodomelaceae</taxon>
        <taxon>Pterosiphonieae</taxon>
        <taxon>Symphyocladiella</taxon>
    </lineage>
</organism>
<dbReference type="AlphaFoldDB" id="A0A1Z1M702"/>
<evidence type="ECO:0000256" key="8">
    <source>
        <dbReference type="RuleBase" id="RU000563"/>
    </source>
</evidence>
<dbReference type="GeneID" id="33354895"/>
<proteinExistence type="inferred from homology"/>
<dbReference type="InterPro" id="IPR001787">
    <property type="entry name" value="Ribosomal_bL21"/>
</dbReference>
<comment type="subcellular location">
    <subcellularLocation>
        <location evidence="7">Plastid</location>
        <location evidence="7">Chloroplast</location>
    </subcellularLocation>
</comment>
<evidence type="ECO:0000256" key="1">
    <source>
        <dbReference type="ARBA" id="ARBA00008563"/>
    </source>
</evidence>
<evidence type="ECO:0000256" key="5">
    <source>
        <dbReference type="ARBA" id="ARBA00022980"/>
    </source>
</evidence>
<dbReference type="Pfam" id="PF00829">
    <property type="entry name" value="Ribosomal_L21p"/>
    <property type="match status" value="1"/>
</dbReference>
<reference evidence="9" key="1">
    <citation type="journal article" date="2017" name="J. Phycol.">
        <title>Analysis of chloroplast genomes and a supermatrix inform reclassification of the Rhodomelaceae (Rhodophyta).</title>
        <authorList>
            <person name="Diaz-Tapia P."/>
            <person name="Maggs C.A."/>
            <person name="West J.A."/>
            <person name="Verbruggen H."/>
        </authorList>
    </citation>
    <scope>NUCLEOTIDE SEQUENCE</scope>
    <source>
        <strain evidence="9">JW3780</strain>
    </source>
</reference>
<dbReference type="EMBL" id="MF101420">
    <property type="protein sequence ID" value="ARW61796.1"/>
    <property type="molecule type" value="Genomic_DNA"/>
</dbReference>
<keyword evidence="9" id="KW-0150">Chloroplast</keyword>
<comment type="subunit">
    <text evidence="7 8">Part of the 50S ribosomal subunit.</text>
</comment>
<evidence type="ECO:0000256" key="2">
    <source>
        <dbReference type="ARBA" id="ARBA00022640"/>
    </source>
</evidence>
<comment type="function">
    <text evidence="7 8">This protein binds to 23S rRNA.</text>
</comment>
<gene>
    <name evidence="7 9" type="primary">rpl21</name>
</gene>
<keyword evidence="2 9" id="KW-0934">Plastid</keyword>
<dbReference type="GO" id="GO:0009507">
    <property type="term" value="C:chloroplast"/>
    <property type="evidence" value="ECO:0007669"/>
    <property type="project" value="UniProtKB-SubCell"/>
</dbReference>
<dbReference type="NCBIfam" id="TIGR00061">
    <property type="entry name" value="L21"/>
    <property type="match status" value="1"/>
</dbReference>
<evidence type="ECO:0000256" key="6">
    <source>
        <dbReference type="ARBA" id="ARBA00023274"/>
    </source>
</evidence>
<dbReference type="GO" id="GO:0003735">
    <property type="term" value="F:structural constituent of ribosome"/>
    <property type="evidence" value="ECO:0007669"/>
    <property type="project" value="InterPro"/>
</dbReference>
<dbReference type="InterPro" id="IPR036164">
    <property type="entry name" value="bL21-like_sf"/>
</dbReference>
<keyword evidence="4 7" id="KW-0694">RNA-binding</keyword>
<dbReference type="SUPFAM" id="SSF141091">
    <property type="entry name" value="L21p-like"/>
    <property type="match status" value="1"/>
</dbReference>
<dbReference type="HAMAP" id="MF_01363">
    <property type="entry name" value="Ribosomal_bL21"/>
    <property type="match status" value="1"/>
</dbReference>
<dbReference type="GO" id="GO:0006412">
    <property type="term" value="P:translation"/>
    <property type="evidence" value="ECO:0007669"/>
    <property type="project" value="UniProtKB-UniRule"/>
</dbReference>
<dbReference type="PROSITE" id="PS01169">
    <property type="entry name" value="RIBOSOMAL_L21"/>
    <property type="match status" value="1"/>
</dbReference>
<evidence type="ECO:0000256" key="4">
    <source>
        <dbReference type="ARBA" id="ARBA00022884"/>
    </source>
</evidence>
<protein>
    <recommendedName>
        <fullName evidence="7">Large ribosomal subunit protein bL21c</fullName>
    </recommendedName>
</protein>
<keyword evidence="3 7" id="KW-0699">rRNA-binding</keyword>
<keyword evidence="5 7" id="KW-0689">Ribosomal protein</keyword>
<keyword evidence="6 7" id="KW-0687">Ribonucleoprotein</keyword>
<dbReference type="GO" id="GO:0019843">
    <property type="term" value="F:rRNA binding"/>
    <property type="evidence" value="ECO:0007669"/>
    <property type="project" value="UniProtKB-UniRule"/>
</dbReference>
<dbReference type="PANTHER" id="PTHR21349:SF7">
    <property type="entry name" value="LARGE RIBOSOMAL SUBUNIT PROTEIN BL21C"/>
    <property type="match status" value="1"/>
</dbReference>
<geneLocation type="chloroplast" evidence="9"/>
<dbReference type="InterPro" id="IPR028909">
    <property type="entry name" value="bL21-like"/>
</dbReference>
<accession>A0A1Z1M702</accession>
<evidence type="ECO:0000313" key="9">
    <source>
        <dbReference type="EMBL" id="ARW61796.1"/>
    </source>
</evidence>
<sequence>MTYAVIDVGGNQIIIEPGKFYDINYIFANPGDVISFKRVLFCSKSGDYHIGTPCLDQIFVKAIVLKHLKGKKIKIFKVKPKKNNRTKKGYRQKLTRIFIQDILDSNL</sequence>
<name>A0A1Z1M702_9FLOR</name>
<dbReference type="RefSeq" id="YP_009393234.1">
    <property type="nucleotide sequence ID" value="NC_035267.1"/>
</dbReference>
<evidence type="ECO:0000256" key="3">
    <source>
        <dbReference type="ARBA" id="ARBA00022730"/>
    </source>
</evidence>